<gene>
    <name evidence="1" type="ORF">K488DRAFT_52392</name>
</gene>
<accession>A0ACB8QHV4</accession>
<keyword evidence="2" id="KW-1185">Reference proteome</keyword>
<proteinExistence type="predicted"/>
<sequence>MWSDTAQASEDDGAEEEAPLVIGLAKMTRNLVAGVPQNQERAFAIEPSIRRLIRVYTAWTREADEEARVATRLLTQTLSNIVTANDPLQDDLWRRYLVSADEGNVLLRLVQSHDPRTLIALIVLLHNCVSSSATRSASLARSNTGIHVLVALLDKLEFYSEAEEPDQGKVFDLGYALFSSLFKHGQFSELYTRTTIPTESISPSQMTLLRLTDAYLQSRTGAQSDDDVALTGALIHVFHSLSDAVQAAIRQVVGENCKVFSSALDLQLPATCAALVLGTQCLVALLLAEMGADVLTCKRTVLAARPGVIESIPETLRLLDIFLPRITFGKATPSPAAPQRGLGKPAVVDATGFAYVKRDLVRLLGTLAHDDLSVQDRTREAGGIPAVLNLCVIDERNPYLREHAIFALRNLLHGNPENQAIVEGLQPQGAWDANTDLAHAMR</sequence>
<reference evidence="1" key="2">
    <citation type="journal article" date="2022" name="New Phytol.">
        <title>Evolutionary transition to the ectomycorrhizal habit in the genomes of a hyperdiverse lineage of mushroom-forming fungi.</title>
        <authorList>
            <person name="Looney B."/>
            <person name="Miyauchi S."/>
            <person name="Morin E."/>
            <person name="Drula E."/>
            <person name="Courty P.E."/>
            <person name="Kohler A."/>
            <person name="Kuo A."/>
            <person name="LaButti K."/>
            <person name="Pangilinan J."/>
            <person name="Lipzen A."/>
            <person name="Riley R."/>
            <person name="Andreopoulos W."/>
            <person name="He G."/>
            <person name="Johnson J."/>
            <person name="Nolan M."/>
            <person name="Tritt A."/>
            <person name="Barry K.W."/>
            <person name="Grigoriev I.V."/>
            <person name="Nagy L.G."/>
            <person name="Hibbett D."/>
            <person name="Henrissat B."/>
            <person name="Matheny P.B."/>
            <person name="Labbe J."/>
            <person name="Martin F.M."/>
        </authorList>
    </citation>
    <scope>NUCLEOTIDE SEQUENCE</scope>
    <source>
        <strain evidence="1">EC-137</strain>
    </source>
</reference>
<name>A0ACB8QHV4_9AGAM</name>
<dbReference type="Proteomes" id="UP000814128">
    <property type="component" value="Unassembled WGS sequence"/>
</dbReference>
<dbReference type="EMBL" id="MU273586">
    <property type="protein sequence ID" value="KAI0031268.1"/>
    <property type="molecule type" value="Genomic_DNA"/>
</dbReference>
<evidence type="ECO:0000313" key="1">
    <source>
        <dbReference type="EMBL" id="KAI0031268.1"/>
    </source>
</evidence>
<comment type="caution">
    <text evidence="1">The sequence shown here is derived from an EMBL/GenBank/DDBJ whole genome shotgun (WGS) entry which is preliminary data.</text>
</comment>
<evidence type="ECO:0000313" key="2">
    <source>
        <dbReference type="Proteomes" id="UP000814128"/>
    </source>
</evidence>
<protein>
    <submittedName>
        <fullName evidence="1">Spinocerebellar ataxia type 10 protein domain-containing protein</fullName>
    </submittedName>
</protein>
<organism evidence="1 2">
    <name type="scientific">Vararia minispora EC-137</name>
    <dbReference type="NCBI Taxonomy" id="1314806"/>
    <lineage>
        <taxon>Eukaryota</taxon>
        <taxon>Fungi</taxon>
        <taxon>Dikarya</taxon>
        <taxon>Basidiomycota</taxon>
        <taxon>Agaricomycotina</taxon>
        <taxon>Agaricomycetes</taxon>
        <taxon>Russulales</taxon>
        <taxon>Lachnocladiaceae</taxon>
        <taxon>Vararia</taxon>
    </lineage>
</organism>
<reference evidence="1" key="1">
    <citation type="submission" date="2021-02" db="EMBL/GenBank/DDBJ databases">
        <authorList>
            <consortium name="DOE Joint Genome Institute"/>
            <person name="Ahrendt S."/>
            <person name="Looney B.P."/>
            <person name="Miyauchi S."/>
            <person name="Morin E."/>
            <person name="Drula E."/>
            <person name="Courty P.E."/>
            <person name="Chicoki N."/>
            <person name="Fauchery L."/>
            <person name="Kohler A."/>
            <person name="Kuo A."/>
            <person name="Labutti K."/>
            <person name="Pangilinan J."/>
            <person name="Lipzen A."/>
            <person name="Riley R."/>
            <person name="Andreopoulos W."/>
            <person name="He G."/>
            <person name="Johnson J."/>
            <person name="Barry K.W."/>
            <person name="Grigoriev I.V."/>
            <person name="Nagy L."/>
            <person name="Hibbett D."/>
            <person name="Henrissat B."/>
            <person name="Matheny P.B."/>
            <person name="Labbe J."/>
            <person name="Martin F."/>
        </authorList>
    </citation>
    <scope>NUCLEOTIDE SEQUENCE</scope>
    <source>
        <strain evidence="1">EC-137</strain>
    </source>
</reference>